<keyword evidence="2" id="KW-0378">Hydrolase</keyword>
<dbReference type="Pfam" id="PF04307">
    <property type="entry name" value="YdjM"/>
    <property type="match status" value="1"/>
</dbReference>
<dbReference type="Proteomes" id="UP000192923">
    <property type="component" value="Unassembled WGS sequence"/>
</dbReference>
<dbReference type="InterPro" id="IPR007404">
    <property type="entry name" value="YdjM-like"/>
</dbReference>
<feature type="transmembrane region" description="Helical" evidence="1">
    <location>
        <begin position="55"/>
        <end position="74"/>
    </location>
</feature>
<reference evidence="2 3" key="1">
    <citation type="submission" date="2016-12" db="EMBL/GenBank/DDBJ databases">
        <authorList>
            <person name="Song W.-J."/>
            <person name="Kurnit D.M."/>
        </authorList>
    </citation>
    <scope>NUCLEOTIDE SEQUENCE [LARGE SCALE GENOMIC DNA]</scope>
    <source>
        <strain evidence="2 3">175</strain>
    </source>
</reference>
<keyword evidence="1" id="KW-0472">Membrane</keyword>
<keyword evidence="3" id="KW-1185">Reference proteome</keyword>
<dbReference type="PROSITE" id="PS51257">
    <property type="entry name" value="PROKAR_LIPOPROTEIN"/>
    <property type="match status" value="1"/>
</dbReference>
<keyword evidence="1" id="KW-1133">Transmembrane helix</keyword>
<dbReference type="GO" id="GO:0016787">
    <property type="term" value="F:hydrolase activity"/>
    <property type="evidence" value="ECO:0007669"/>
    <property type="project" value="UniProtKB-KW"/>
</dbReference>
<feature type="transmembrane region" description="Helical" evidence="1">
    <location>
        <begin position="140"/>
        <end position="159"/>
    </location>
</feature>
<name>A0A1Y6D5D6_9GAMM</name>
<evidence type="ECO:0000313" key="2">
    <source>
        <dbReference type="EMBL" id="SMF95762.1"/>
    </source>
</evidence>
<protein>
    <submittedName>
        <fullName evidence="2">LexA-binding, inner membrane-associated putative hydrolase</fullName>
    </submittedName>
</protein>
<evidence type="ECO:0000313" key="3">
    <source>
        <dbReference type="Proteomes" id="UP000192923"/>
    </source>
</evidence>
<organism evidence="2 3">
    <name type="scientific">Methylomagnum ishizawai</name>
    <dbReference type="NCBI Taxonomy" id="1760988"/>
    <lineage>
        <taxon>Bacteria</taxon>
        <taxon>Pseudomonadati</taxon>
        <taxon>Pseudomonadota</taxon>
        <taxon>Gammaproteobacteria</taxon>
        <taxon>Methylococcales</taxon>
        <taxon>Methylococcaceae</taxon>
        <taxon>Methylomagnum</taxon>
    </lineage>
</organism>
<feature type="transmembrane region" description="Helical" evidence="1">
    <location>
        <begin position="81"/>
        <end position="100"/>
    </location>
</feature>
<keyword evidence="1" id="KW-0812">Transmembrane</keyword>
<dbReference type="OrthoDB" id="5295350at2"/>
<feature type="transmembrane region" description="Helical" evidence="1">
    <location>
        <begin position="112"/>
        <end position="128"/>
    </location>
</feature>
<dbReference type="STRING" id="1760988.SAMN02949497_3136"/>
<gene>
    <name evidence="2" type="ORF">SAMN02949497_3136</name>
</gene>
<dbReference type="RefSeq" id="WP_085214253.1">
    <property type="nucleotide sequence ID" value="NZ_FXAM01000001.1"/>
</dbReference>
<dbReference type="AlphaFoldDB" id="A0A1Y6D5D6"/>
<sequence>MANFKTHLYAASGIGGLAAIACMKAGAVPYPETPLLLALGTLGGLLPDIDSEHSVPVRIGFNLLALALAFLVMFQFAGKYTVLELAAIWLAVFLAVRYGVLEVFNACTRHRGIFHSVLAAVFFALCTVDLSAHLFDRPNALAWLHGAFIGMGYLVHLVLDEMYSVDLLNRRLKLSFGSALKPASFKNWRATLLMALAVVVVYSAAPSPEGFRARTWSKLEAHYAGQKPWLIPDTGHWFDNLGGTLKRWLGLGGGP</sequence>
<dbReference type="EMBL" id="FXAM01000001">
    <property type="protein sequence ID" value="SMF95762.1"/>
    <property type="molecule type" value="Genomic_DNA"/>
</dbReference>
<evidence type="ECO:0000256" key="1">
    <source>
        <dbReference type="SAM" id="Phobius"/>
    </source>
</evidence>
<accession>A0A1Y6D5D6</accession>
<proteinExistence type="predicted"/>